<dbReference type="CDD" id="cd05402">
    <property type="entry name" value="NT_PAP_TUTase"/>
    <property type="match status" value="1"/>
</dbReference>
<dbReference type="GO" id="GO:0031123">
    <property type="term" value="P:RNA 3'-end processing"/>
    <property type="evidence" value="ECO:0007669"/>
    <property type="project" value="TreeGrafter"/>
</dbReference>
<dbReference type="Gene3D" id="3.30.460.10">
    <property type="entry name" value="Beta Polymerase, domain 2"/>
    <property type="match status" value="1"/>
</dbReference>
<evidence type="ECO:0000313" key="3">
    <source>
        <dbReference type="EMBL" id="CAD7695103.1"/>
    </source>
</evidence>
<dbReference type="PANTHER" id="PTHR12271:SF123">
    <property type="entry name" value="PROTEIN HESO1"/>
    <property type="match status" value="1"/>
</dbReference>
<keyword evidence="4" id="KW-1185">Reference proteome</keyword>
<name>A0A8S1INC9_9CHLO</name>
<accession>A0A8S1INC9</accession>
<dbReference type="PANTHER" id="PTHR12271">
    <property type="entry name" value="POLY A POLYMERASE CID PAP -RELATED"/>
    <property type="match status" value="1"/>
</dbReference>
<organism evidence="3 4">
    <name type="scientific">Ostreobium quekettii</name>
    <dbReference type="NCBI Taxonomy" id="121088"/>
    <lineage>
        <taxon>Eukaryota</taxon>
        <taxon>Viridiplantae</taxon>
        <taxon>Chlorophyta</taxon>
        <taxon>core chlorophytes</taxon>
        <taxon>Ulvophyceae</taxon>
        <taxon>TCBD clade</taxon>
        <taxon>Bryopsidales</taxon>
        <taxon>Ostreobineae</taxon>
        <taxon>Ostreobiaceae</taxon>
        <taxon>Ostreobium</taxon>
    </lineage>
</organism>
<dbReference type="Proteomes" id="UP000708148">
    <property type="component" value="Unassembled WGS sequence"/>
</dbReference>
<proteinExistence type="predicted"/>
<evidence type="ECO:0000259" key="2">
    <source>
        <dbReference type="Pfam" id="PF22600"/>
    </source>
</evidence>
<feature type="region of interest" description="Disordered" evidence="1">
    <location>
        <begin position="524"/>
        <end position="580"/>
    </location>
</feature>
<feature type="domain" description="Poly(A) RNA polymerase mitochondrial-like central palm" evidence="2">
    <location>
        <begin position="20"/>
        <end position="124"/>
    </location>
</feature>
<dbReference type="AlphaFoldDB" id="A0A8S1INC9"/>
<gene>
    <name evidence="3" type="ORF">OSTQU699_LOCUS463</name>
</gene>
<evidence type="ECO:0000313" key="4">
    <source>
        <dbReference type="Proteomes" id="UP000708148"/>
    </source>
</evidence>
<dbReference type="InterPro" id="IPR043519">
    <property type="entry name" value="NT_sf"/>
</dbReference>
<dbReference type="EMBL" id="CAJHUC010000306">
    <property type="protein sequence ID" value="CAD7695103.1"/>
    <property type="molecule type" value="Genomic_DNA"/>
</dbReference>
<evidence type="ECO:0000256" key="1">
    <source>
        <dbReference type="SAM" id="MobiDB-lite"/>
    </source>
</evidence>
<dbReference type="InterPro" id="IPR054708">
    <property type="entry name" value="MTPAP-like_central"/>
</dbReference>
<protein>
    <recommendedName>
        <fullName evidence="2">Poly(A) RNA polymerase mitochondrial-like central palm domain-containing protein</fullName>
    </recommendedName>
</protein>
<dbReference type="GO" id="GO:0016779">
    <property type="term" value="F:nucleotidyltransferase activity"/>
    <property type="evidence" value="ECO:0007669"/>
    <property type="project" value="TreeGrafter"/>
</dbReference>
<dbReference type="Pfam" id="PF22600">
    <property type="entry name" value="MTPAP-like_central"/>
    <property type="match status" value="1"/>
</dbReference>
<dbReference type="OrthoDB" id="2274644at2759"/>
<comment type="caution">
    <text evidence="3">The sequence shown here is derived from an EMBL/GenBank/DDBJ whole genome shotgun (WGS) entry which is preliminary data.</text>
</comment>
<dbReference type="SUPFAM" id="SSF81631">
    <property type="entry name" value="PAP/OAS1 substrate-binding domain"/>
    <property type="match status" value="1"/>
</dbReference>
<sequence length="580" mass="64017">MATLVAAQDDAERGGWLSIVSRLSLLPFGSSVMDISGPEGDLDISLEGEVNGRSLWRAGREFKQNLLQEVHRVLEEGGNFAKRGRRQLVLGARWPISRFVEAQTRVPCDLSIGNTIGVFKSQLLGAALGVDPRLRSLAMVVKSWARFNGVNDPANGTFNSYCLTLLVVTFAQARRPPLLPPFRKLFRGLEVVLAESGPALQDGWLLGTVQGFRKMVVAWGRRRDRPCNKESLLELFLGFLRAFCWLVEESKWQASGGGWGLPQWRMSASPWEGGFKELSWEPWVADSHHLFVQDPFERHDNCARTLKTMEWYRVVQLLHNTNTSVCHWMGLPASKMEASWDRFMDSLFGQGLSPQLQVQPPPLSPSLCMQHQILEDQPQVLPMSQQPLPNAFQQPCSQIPLNACHQEEQQYYTGPPAHQMPEAFTWQLPNVTMIGTMQCIPVAWAPTGYLPSRSILDEQMNRCFNAAVEAAVNRLKQMAQEDNDGLDAVAKPVQVHQSGDSEPHEDVVGLTKVVQINPTVDGKSAEAVTASQGKDQNGVVVDGKSGTSGTGSEEGCAGLGEECSPHSPLLPPVCAQPLPE</sequence>
<dbReference type="Gene3D" id="1.10.1410.10">
    <property type="match status" value="1"/>
</dbReference>
<reference evidence="3" key="1">
    <citation type="submission" date="2020-12" db="EMBL/GenBank/DDBJ databases">
        <authorList>
            <person name="Iha C."/>
        </authorList>
    </citation>
    <scope>NUCLEOTIDE SEQUENCE</scope>
</reference>
<feature type="compositionally biased region" description="Low complexity" evidence="1">
    <location>
        <begin position="538"/>
        <end position="555"/>
    </location>
</feature>
<dbReference type="SUPFAM" id="SSF81301">
    <property type="entry name" value="Nucleotidyltransferase"/>
    <property type="match status" value="1"/>
</dbReference>